<dbReference type="PANTHER" id="PTHR15893">
    <property type="entry name" value="RIBOSOMAL PROTEIN L27"/>
    <property type="match status" value="1"/>
</dbReference>
<comment type="caution">
    <text evidence="6">The sequence shown here is derived from an EMBL/GenBank/DDBJ whole genome shotgun (WGS) entry which is preliminary data.</text>
</comment>
<comment type="similarity">
    <text evidence="1">Belongs to the bacterial ribosomal protein bL27 family.</text>
</comment>
<sequence>MAKKKAIGAKANQGVNVAGKRLGLKASGGQQVISGNILVRQRGTKYHPGTNVGMGRDFTLFAIADGTVTFTNKKGRMFVSVETSTN</sequence>
<gene>
    <name evidence="6" type="primary">rpmA</name>
    <name evidence="6" type="ORF">KC573_02815</name>
</gene>
<evidence type="ECO:0000313" key="7">
    <source>
        <dbReference type="Proteomes" id="UP000699691"/>
    </source>
</evidence>
<evidence type="ECO:0000256" key="2">
    <source>
        <dbReference type="ARBA" id="ARBA00022980"/>
    </source>
</evidence>
<keyword evidence="2 6" id="KW-0689">Ribosomal protein</keyword>
<dbReference type="GO" id="GO:0003735">
    <property type="term" value="F:structural constituent of ribosome"/>
    <property type="evidence" value="ECO:0007669"/>
    <property type="project" value="InterPro"/>
</dbReference>
<dbReference type="GO" id="GO:0006412">
    <property type="term" value="P:translation"/>
    <property type="evidence" value="ECO:0007669"/>
    <property type="project" value="InterPro"/>
</dbReference>
<dbReference type="NCBIfam" id="TIGR00062">
    <property type="entry name" value="L27"/>
    <property type="match status" value="1"/>
</dbReference>
<evidence type="ECO:0000313" key="6">
    <source>
        <dbReference type="EMBL" id="MCA9397738.1"/>
    </source>
</evidence>
<dbReference type="FunFam" id="2.40.50.100:FF:000020">
    <property type="entry name" value="50S ribosomal protein L27"/>
    <property type="match status" value="1"/>
</dbReference>
<protein>
    <recommendedName>
        <fullName evidence="4">Large ribosomal subunit protein bL27</fullName>
    </recommendedName>
    <alternativeName>
        <fullName evidence="5">50S ribosomal protein L27</fullName>
    </alternativeName>
</protein>
<dbReference type="EMBL" id="JAGQKY010000122">
    <property type="protein sequence ID" value="MCA9397738.1"/>
    <property type="molecule type" value="Genomic_DNA"/>
</dbReference>
<dbReference type="GO" id="GO:0022625">
    <property type="term" value="C:cytosolic large ribosomal subunit"/>
    <property type="evidence" value="ECO:0007669"/>
    <property type="project" value="TreeGrafter"/>
</dbReference>
<dbReference type="InterPro" id="IPR001684">
    <property type="entry name" value="Ribosomal_bL27"/>
</dbReference>
<dbReference type="InterPro" id="IPR018261">
    <property type="entry name" value="Ribosomal_bL27_CS"/>
</dbReference>
<dbReference type="Pfam" id="PF01016">
    <property type="entry name" value="Ribosomal_L27"/>
    <property type="match status" value="1"/>
</dbReference>
<dbReference type="SUPFAM" id="SSF110324">
    <property type="entry name" value="Ribosomal L27 protein-like"/>
    <property type="match status" value="1"/>
</dbReference>
<keyword evidence="3" id="KW-0687">Ribonucleoprotein</keyword>
<accession>A0A955RX62</accession>
<reference evidence="6" key="1">
    <citation type="submission" date="2020-04" db="EMBL/GenBank/DDBJ databases">
        <authorList>
            <person name="Zhang T."/>
        </authorList>
    </citation>
    <scope>NUCLEOTIDE SEQUENCE</scope>
    <source>
        <strain evidence="6">HKST-UBA02</strain>
    </source>
</reference>
<evidence type="ECO:0000256" key="3">
    <source>
        <dbReference type="ARBA" id="ARBA00023274"/>
    </source>
</evidence>
<dbReference type="Proteomes" id="UP000699691">
    <property type="component" value="Unassembled WGS sequence"/>
</dbReference>
<dbReference type="Gene3D" id="2.40.50.100">
    <property type="match status" value="1"/>
</dbReference>
<evidence type="ECO:0000256" key="1">
    <source>
        <dbReference type="ARBA" id="ARBA00010797"/>
    </source>
</evidence>
<reference evidence="6" key="2">
    <citation type="journal article" date="2021" name="Microbiome">
        <title>Successional dynamics and alternative stable states in a saline activated sludge microbial community over 9 years.</title>
        <authorList>
            <person name="Wang Y."/>
            <person name="Ye J."/>
            <person name="Ju F."/>
            <person name="Liu L."/>
            <person name="Boyd J.A."/>
            <person name="Deng Y."/>
            <person name="Parks D.H."/>
            <person name="Jiang X."/>
            <person name="Yin X."/>
            <person name="Woodcroft B.J."/>
            <person name="Tyson G.W."/>
            <person name="Hugenholtz P."/>
            <person name="Polz M.F."/>
            <person name="Zhang T."/>
        </authorList>
    </citation>
    <scope>NUCLEOTIDE SEQUENCE</scope>
    <source>
        <strain evidence="6">HKST-UBA02</strain>
    </source>
</reference>
<dbReference type="PANTHER" id="PTHR15893:SF0">
    <property type="entry name" value="LARGE RIBOSOMAL SUBUNIT PROTEIN BL27M"/>
    <property type="match status" value="1"/>
</dbReference>
<dbReference type="PRINTS" id="PR00063">
    <property type="entry name" value="RIBOSOMALL27"/>
</dbReference>
<evidence type="ECO:0000256" key="5">
    <source>
        <dbReference type="ARBA" id="ARBA00035477"/>
    </source>
</evidence>
<evidence type="ECO:0000256" key="4">
    <source>
        <dbReference type="ARBA" id="ARBA00035175"/>
    </source>
</evidence>
<dbReference type="PROSITE" id="PS00831">
    <property type="entry name" value="RIBOSOMAL_L27"/>
    <property type="match status" value="1"/>
</dbReference>
<name>A0A955RX62_UNCKA</name>
<organism evidence="6 7">
    <name type="scientific">candidate division WWE3 bacterium</name>
    <dbReference type="NCBI Taxonomy" id="2053526"/>
    <lineage>
        <taxon>Bacteria</taxon>
        <taxon>Katanobacteria</taxon>
    </lineage>
</organism>
<dbReference type="AlphaFoldDB" id="A0A955RX62"/>
<proteinExistence type="inferred from homology"/>